<evidence type="ECO:0000313" key="1">
    <source>
        <dbReference type="EMBL" id="CAD7264395.1"/>
    </source>
</evidence>
<name>A0A7R9G2E9_TIMSH</name>
<dbReference type="AlphaFoldDB" id="A0A7R9G2E9"/>
<protein>
    <submittedName>
        <fullName evidence="1">Uncharacterized protein</fullName>
    </submittedName>
</protein>
<reference evidence="1" key="1">
    <citation type="submission" date="2020-11" db="EMBL/GenBank/DDBJ databases">
        <authorList>
            <person name="Tran Van P."/>
        </authorList>
    </citation>
    <scope>NUCLEOTIDE SEQUENCE</scope>
</reference>
<dbReference type="EMBL" id="OC004367">
    <property type="protein sequence ID" value="CAD7264395.1"/>
    <property type="molecule type" value="Genomic_DNA"/>
</dbReference>
<proteinExistence type="predicted"/>
<organism evidence="1">
    <name type="scientific">Timema shepardi</name>
    <name type="common">Walking stick</name>
    <dbReference type="NCBI Taxonomy" id="629360"/>
    <lineage>
        <taxon>Eukaryota</taxon>
        <taxon>Metazoa</taxon>
        <taxon>Ecdysozoa</taxon>
        <taxon>Arthropoda</taxon>
        <taxon>Hexapoda</taxon>
        <taxon>Insecta</taxon>
        <taxon>Pterygota</taxon>
        <taxon>Neoptera</taxon>
        <taxon>Polyneoptera</taxon>
        <taxon>Phasmatodea</taxon>
        <taxon>Timematodea</taxon>
        <taxon>Timematoidea</taxon>
        <taxon>Timematidae</taxon>
        <taxon>Timema</taxon>
    </lineage>
</organism>
<gene>
    <name evidence="1" type="ORF">TSIB3V08_LOCUS8446</name>
</gene>
<sequence length="673" mass="75876">MIGSLHPEKVHIVVLAPKFSRRTCFDHVLGPVATQSSRRVLHQLVREEPTDATMVESIVTAQSLSVDVWSPRVLRAVTSSHSCLRIHKGRDDRKLLTTPSMDHARFGRIVLPFVTDALVSASSSVTWPFFEFTPNNLEIKQFIDSVQTPDPAMLTQLQRVETYIGNTTLNTPYRDSNPNLRIIGSPVYYESGALESTLLLGPVNSIPSRVLVHYILLWELVCSVTRANQQCHLVRASMQCHLVRASMECHLVRASQVCWHEFTVLTSVSQPPWTSGTGAALWPTFCCNVTFSSSNCFTLRSNERTYCIIWSVKEQMAYYRPCWLQVGIRSVELEEVNPHLRGGRVENPPPVHPTEIRTSISPSSAVGLNTTSALANYATEAVGAHRVHEMVEEARVRWHEHVMRMEKERMTKIIMEMTYAGKKYCEKEMGGADNRKCVCKRRRMDDEKEWWMEKRRMKLDTRRGSPLKPVLCRLILSSNNLSLLSERRVNCAGRVGSSALVLELEPSPSSRGPVRRVYIHLEFHVVFDELLLSVVQFPQLALIGRHLLSHHACRVSTKPLPFPGQLAALLAVVVQEATKVPQLLIVISEALVRLLQRTNLSDVSLDPSGGLSSFPLADKLEHICRGQPRQLFLGGPRDDTRRGTGAALRWWYDRGRRGVFGRCGVLGFVRFAV</sequence>
<accession>A0A7R9G2E9</accession>